<dbReference type="OrthoDB" id="243242at2759"/>
<protein>
    <submittedName>
        <fullName evidence="2">Uncharacterized protein</fullName>
    </submittedName>
</protein>
<proteinExistence type="predicted"/>
<dbReference type="EMBL" id="LJSK01000015">
    <property type="protein sequence ID" value="KPI89847.1"/>
    <property type="molecule type" value="Genomic_DNA"/>
</dbReference>
<keyword evidence="3" id="KW-1185">Reference proteome</keyword>
<dbReference type="OMA" id="ARRVWVW"/>
<organism evidence="2 3">
    <name type="scientific">Leptomonas seymouri</name>
    <dbReference type="NCBI Taxonomy" id="5684"/>
    <lineage>
        <taxon>Eukaryota</taxon>
        <taxon>Discoba</taxon>
        <taxon>Euglenozoa</taxon>
        <taxon>Kinetoplastea</taxon>
        <taxon>Metakinetoplastina</taxon>
        <taxon>Trypanosomatida</taxon>
        <taxon>Trypanosomatidae</taxon>
        <taxon>Leishmaniinae</taxon>
        <taxon>Leptomonas</taxon>
    </lineage>
</organism>
<evidence type="ECO:0000256" key="1">
    <source>
        <dbReference type="SAM" id="MobiDB-lite"/>
    </source>
</evidence>
<evidence type="ECO:0000313" key="2">
    <source>
        <dbReference type="EMBL" id="KPI89847.1"/>
    </source>
</evidence>
<reference evidence="2 3" key="1">
    <citation type="journal article" date="2015" name="PLoS Pathog.">
        <title>Leptomonas seymouri: Adaptations to the Dixenous Life Cycle Analyzed by Genome Sequencing, Transcriptome Profiling and Co-infection with Leishmania donovani.</title>
        <authorList>
            <person name="Kraeva N."/>
            <person name="Butenko A."/>
            <person name="Hlavacova J."/>
            <person name="Kostygov A."/>
            <person name="Myskova J."/>
            <person name="Grybchuk D."/>
            <person name="Lestinova T."/>
            <person name="Votypka J."/>
            <person name="Volf P."/>
            <person name="Opperdoes F."/>
            <person name="Flegontov P."/>
            <person name="Lukes J."/>
            <person name="Yurchenko V."/>
        </authorList>
    </citation>
    <scope>NUCLEOTIDE SEQUENCE [LARGE SCALE GENOMIC DNA]</scope>
    <source>
        <strain evidence="2 3">ATCC 30220</strain>
    </source>
</reference>
<feature type="region of interest" description="Disordered" evidence="1">
    <location>
        <begin position="1"/>
        <end position="37"/>
    </location>
</feature>
<accession>A0A0N0P8S0</accession>
<name>A0A0N0P8S0_LEPSE</name>
<dbReference type="Proteomes" id="UP000038009">
    <property type="component" value="Unassembled WGS sequence"/>
</dbReference>
<dbReference type="AlphaFoldDB" id="A0A0N0P8S0"/>
<evidence type="ECO:0000313" key="3">
    <source>
        <dbReference type="Proteomes" id="UP000038009"/>
    </source>
</evidence>
<gene>
    <name evidence="2" type="ORF">ABL78_1016</name>
</gene>
<comment type="caution">
    <text evidence="2">The sequence shown here is derived from an EMBL/GenBank/DDBJ whole genome shotgun (WGS) entry which is preliminary data.</text>
</comment>
<dbReference type="VEuPathDB" id="TriTrypDB:Lsey_0015_0090"/>
<sequence length="594" mass="64559">MRARGGWSNDHPANLQRSTTRPWAAAKPDSNAPPEWLRRPYTRTISKDLRTVEQLQVSFEDVRRQWKCICDTHGGINVATASASASSSSPVVLPPGVRSSVDQLVSQLKAVKQELLPHLTRMLGALSLPIDATATASSTSPQQDRFAADEKWLEELSRGDRGGRAAAAATAASRQGDASDRSAYALRKEYLQALWLARRVWAWSICLASASLDLELLSGSISMSTEIFFGCPFASPDEDTQDWKELFRVVFDSCYSKNSEITEQELYAAVSASTSAVHREACEIRAFLGFAGGSGAKNFSAGRSPDAHGRVDPQAASIDEATHPPAFASTSTDTSLWTRDAFWIHAIALCYSIVVRDETAAARLLATLENASQLVCMHTVDNEDDVAVEGECTRVSCHWHMRAAIAFVRRVAKLLLDEDYIALQRVWRREGFFETADTAQAVSNAGSELRAQVDETASCCSSSTPLALLFPEARILVLLTRLLDEHVVRRRWTEQGVGQAFRPIEPVPRLATTRKENNAANPNRLCCAILKAPQAMANVGDSTSKAGSDNGVVHVVQRTSAACLCDALWIAALGDMGGDWPLPGLLLQAAFGGK</sequence>